<evidence type="ECO:0000313" key="1">
    <source>
        <dbReference type="EMBL" id="CAH1401002.1"/>
    </source>
</evidence>
<keyword evidence="2" id="KW-1185">Reference proteome</keyword>
<proteinExistence type="predicted"/>
<gene>
    <name evidence="1" type="ORF">NEZAVI_LOCUS10119</name>
</gene>
<accession>A0A9P0HFP8</accession>
<dbReference type="AlphaFoldDB" id="A0A9P0HFP8"/>
<organism evidence="1 2">
    <name type="scientific">Nezara viridula</name>
    <name type="common">Southern green stink bug</name>
    <name type="synonym">Cimex viridulus</name>
    <dbReference type="NCBI Taxonomy" id="85310"/>
    <lineage>
        <taxon>Eukaryota</taxon>
        <taxon>Metazoa</taxon>
        <taxon>Ecdysozoa</taxon>
        <taxon>Arthropoda</taxon>
        <taxon>Hexapoda</taxon>
        <taxon>Insecta</taxon>
        <taxon>Pterygota</taxon>
        <taxon>Neoptera</taxon>
        <taxon>Paraneoptera</taxon>
        <taxon>Hemiptera</taxon>
        <taxon>Heteroptera</taxon>
        <taxon>Panheteroptera</taxon>
        <taxon>Pentatomomorpha</taxon>
        <taxon>Pentatomoidea</taxon>
        <taxon>Pentatomidae</taxon>
        <taxon>Pentatominae</taxon>
        <taxon>Nezara</taxon>
    </lineage>
</organism>
<dbReference type="Proteomes" id="UP001152798">
    <property type="component" value="Chromosome 5"/>
</dbReference>
<evidence type="ECO:0000313" key="2">
    <source>
        <dbReference type="Proteomes" id="UP001152798"/>
    </source>
</evidence>
<sequence>MQVPDEGELVLVKQESEMVISDEGETCSHIKQESEMQVPDEGELVPVKQESEMLISDEDETSVHIKQESEIQVPDEDELVPVKQESEMLASDEDGLATTQMKQELLLLNKDLSNWNLSLMEKMVVETDPSCTSHFGFPAFNKMFEETKPSCTSRFGFPALNKIFEETKPSYLSNWNVSLMEEMTVEIDPTSQILKLCEDFDVMENIFCNKTNIPLAIHDPVIRFLTDSPSPFSVKRKRKRLKLQLQNSTSYLPEVRKVKMVYLREKLDIFKTVEERKLKLIEDKIIADR</sequence>
<protein>
    <submittedName>
        <fullName evidence="1">Uncharacterized protein</fullName>
    </submittedName>
</protein>
<reference evidence="1" key="1">
    <citation type="submission" date="2022-01" db="EMBL/GenBank/DDBJ databases">
        <authorList>
            <person name="King R."/>
        </authorList>
    </citation>
    <scope>NUCLEOTIDE SEQUENCE</scope>
</reference>
<feature type="non-terminal residue" evidence="1">
    <location>
        <position position="289"/>
    </location>
</feature>
<dbReference type="EMBL" id="OV725081">
    <property type="protein sequence ID" value="CAH1401002.1"/>
    <property type="molecule type" value="Genomic_DNA"/>
</dbReference>
<name>A0A9P0HFP8_NEZVI</name>
<feature type="non-terminal residue" evidence="1">
    <location>
        <position position="1"/>
    </location>
</feature>